<feature type="domain" description="PKD" evidence="2">
    <location>
        <begin position="381"/>
        <end position="444"/>
    </location>
</feature>
<dbReference type="NCBIfam" id="TIGR04131">
    <property type="entry name" value="Bac_Flav_CTERM"/>
    <property type="match status" value="1"/>
</dbReference>
<gene>
    <name evidence="3" type="ORF">Q0590_13250</name>
</gene>
<feature type="chain" id="PRO_5047492808" evidence="1">
    <location>
        <begin position="21"/>
        <end position="883"/>
    </location>
</feature>
<dbReference type="RefSeq" id="WP_302038031.1">
    <property type="nucleotide sequence ID" value="NZ_JAUKPO010000006.1"/>
</dbReference>
<dbReference type="InterPro" id="IPR011042">
    <property type="entry name" value="6-blade_b-propeller_TolB-like"/>
</dbReference>
<dbReference type="SUPFAM" id="SSF49299">
    <property type="entry name" value="PKD domain"/>
    <property type="match status" value="1"/>
</dbReference>
<dbReference type="InterPro" id="IPR026341">
    <property type="entry name" value="T9SS_type_B"/>
</dbReference>
<sequence>MSCRCIGLLVLLLTVHVCFAQRESTLWYFGNNAGLDFSTGTPQAIAGSKLNTTEGCASIADKNGQLAFYTDGITIWNRNHKVMTNGTGLMGDPSSTQSGIIVPTPGSRSQYYVFTVDNVAQPNGFRYSIVDLALENGLGKVTQKNELLLTPVTEKLTAVAHENGKDIWVLVHGWNNNAFYAYLLTEKGITAQPVISYAGTIHQGRDNNTIGYFKASPSGSKLALAVRGMKLYELFDFDDATGRVSNPVVFQSNNYNSAYGLEFSPDGTKLYVNASFAPTAKIYQIDLVTHAITLIGTSASSYAGAMQLGPDGKIYFSRYESSYLGVINTPNAAGTACGYTDDGIYLAGRTGAFGLPNFIQSLFHQPSFTFSNTCLTEPTYFAISDTNNIAKVEWVFNDPVVGVVNISSSKNPSHIFSQAGGYKVSLDVTYKDGSVKNTTQQVSIYDLPSVNVGHDTTLCTGELFELNAAFPGATYLWQDGSTKATYAVNKPGIYWVDVVTGGCPVRDSIIITYQTPASAELQDQDTTLCQGNSLLLTVKQPSSAATYTWQDGSAGTSFMVNKAGYYWVEVSNACGKSRDSIRIDYKEELPQFSLGNNRTIKPGDSLLLQISIPQVTYRWQDGSTNSFYGVTKPGIYWVEVSNGCEHKRDSVEIAYGLPHVKKEIIDTTICQGSMLPLYASDLLPEQVFQWQDGSTNAMFNVQKPGTYWIEISGKTGITKRVFTVTYQYAPQVELGENTTLCGDEQLVLNVRQASGKAKYVWQDGSTEATYTVQKPGIYWVDVTNSCGTVRDSITITCPECKLDELPNVITPNNDGANDSFTFACMNKHVWQLAIYNRWGKVVYTSQHYQGEWDASNLENGMYYYSLYNQSASVPYKGVIHVLR</sequence>
<dbReference type="InterPro" id="IPR000601">
    <property type="entry name" value="PKD_dom"/>
</dbReference>
<protein>
    <submittedName>
        <fullName evidence="3">Gliding motility-associated C-terminal domain-containing protein</fullName>
    </submittedName>
</protein>
<dbReference type="CDD" id="cd00146">
    <property type="entry name" value="PKD"/>
    <property type="match status" value="1"/>
</dbReference>
<dbReference type="Pfam" id="PF18911">
    <property type="entry name" value="PKD_4"/>
    <property type="match status" value="1"/>
</dbReference>
<comment type="caution">
    <text evidence="3">The sequence shown here is derived from an EMBL/GenBank/DDBJ whole genome shotgun (WGS) entry which is preliminary data.</text>
</comment>
<evidence type="ECO:0000256" key="1">
    <source>
        <dbReference type="SAM" id="SignalP"/>
    </source>
</evidence>
<keyword evidence="1" id="KW-0732">Signal</keyword>
<dbReference type="PROSITE" id="PS50093">
    <property type="entry name" value="PKD"/>
    <property type="match status" value="1"/>
</dbReference>
<organism evidence="3 4">
    <name type="scientific">Rhodocytophaga aerolata</name>
    <dbReference type="NCBI Taxonomy" id="455078"/>
    <lineage>
        <taxon>Bacteria</taxon>
        <taxon>Pseudomonadati</taxon>
        <taxon>Bacteroidota</taxon>
        <taxon>Cytophagia</taxon>
        <taxon>Cytophagales</taxon>
        <taxon>Rhodocytophagaceae</taxon>
        <taxon>Rhodocytophaga</taxon>
    </lineage>
</organism>
<dbReference type="InterPro" id="IPR035986">
    <property type="entry name" value="PKD_dom_sf"/>
</dbReference>
<evidence type="ECO:0000313" key="3">
    <source>
        <dbReference type="EMBL" id="MDO1447230.1"/>
    </source>
</evidence>
<dbReference type="Proteomes" id="UP001168528">
    <property type="component" value="Unassembled WGS sequence"/>
</dbReference>
<evidence type="ECO:0000313" key="4">
    <source>
        <dbReference type="Proteomes" id="UP001168528"/>
    </source>
</evidence>
<dbReference type="InterPro" id="IPR013783">
    <property type="entry name" value="Ig-like_fold"/>
</dbReference>
<evidence type="ECO:0000259" key="2">
    <source>
        <dbReference type="PROSITE" id="PS50093"/>
    </source>
</evidence>
<dbReference type="Pfam" id="PF13585">
    <property type="entry name" value="CHU_C"/>
    <property type="match status" value="1"/>
</dbReference>
<proteinExistence type="predicted"/>
<name>A0ABT8R556_9BACT</name>
<dbReference type="SUPFAM" id="SSF75011">
    <property type="entry name" value="3-carboxy-cis,cis-mucoante lactonizing enzyme"/>
    <property type="match status" value="1"/>
</dbReference>
<dbReference type="Gene3D" id="2.120.10.30">
    <property type="entry name" value="TolB, C-terminal domain"/>
    <property type="match status" value="1"/>
</dbReference>
<reference evidence="3" key="1">
    <citation type="submission" date="2023-07" db="EMBL/GenBank/DDBJ databases">
        <title>The genome sequence of Rhodocytophaga aerolata KACC 12507.</title>
        <authorList>
            <person name="Zhang X."/>
        </authorList>
    </citation>
    <scope>NUCLEOTIDE SEQUENCE</scope>
    <source>
        <strain evidence="3">KACC 12507</strain>
    </source>
</reference>
<accession>A0ABT8R556</accession>
<dbReference type="Gene3D" id="2.60.40.10">
    <property type="entry name" value="Immunoglobulins"/>
    <property type="match status" value="1"/>
</dbReference>
<feature type="signal peptide" evidence="1">
    <location>
        <begin position="1"/>
        <end position="20"/>
    </location>
</feature>
<dbReference type="EMBL" id="JAUKPO010000006">
    <property type="protein sequence ID" value="MDO1447230.1"/>
    <property type="molecule type" value="Genomic_DNA"/>
</dbReference>
<keyword evidence="4" id="KW-1185">Reference proteome</keyword>